<feature type="transmembrane region" description="Helical" evidence="4">
    <location>
        <begin position="261"/>
        <end position="282"/>
    </location>
</feature>
<dbReference type="InterPro" id="IPR021150">
    <property type="entry name" value="Ubiq_cyt_c_chap"/>
</dbReference>
<keyword evidence="4" id="KW-0812">Transmembrane</keyword>
<feature type="region of interest" description="Disordered" evidence="3">
    <location>
        <begin position="286"/>
        <end position="310"/>
    </location>
</feature>
<evidence type="ECO:0000256" key="1">
    <source>
        <dbReference type="ARBA" id="ARBA00006436"/>
    </source>
</evidence>
<dbReference type="EMBL" id="LT837687">
    <property type="protein sequence ID" value="SMA53583.1"/>
    <property type="molecule type" value="Genomic_DNA"/>
</dbReference>
<evidence type="ECO:0000256" key="4">
    <source>
        <dbReference type="SAM" id="Phobius"/>
    </source>
</evidence>
<dbReference type="Pfam" id="PF13099">
    <property type="entry name" value="DUF3944"/>
    <property type="match status" value="1"/>
</dbReference>
<feature type="transmembrane region" description="Helical" evidence="4">
    <location>
        <begin position="192"/>
        <end position="213"/>
    </location>
</feature>
<dbReference type="Pfam" id="PF03981">
    <property type="entry name" value="Ubiq_cyt_C_chap"/>
    <property type="match status" value="1"/>
</dbReference>
<evidence type="ECO:0000259" key="5">
    <source>
        <dbReference type="Pfam" id="PF03981"/>
    </source>
</evidence>
<keyword evidence="2" id="KW-0175">Coiled coil</keyword>
<evidence type="ECO:0000256" key="3">
    <source>
        <dbReference type="SAM" id="MobiDB-lite"/>
    </source>
</evidence>
<dbReference type="InterPro" id="IPR025217">
    <property type="entry name" value="DUF3944"/>
</dbReference>
<keyword evidence="4" id="KW-0472">Membrane</keyword>
<feature type="coiled-coil region" evidence="2">
    <location>
        <begin position="226"/>
        <end position="261"/>
    </location>
</feature>
<dbReference type="RefSeq" id="WP_172825142.1">
    <property type="nucleotide sequence ID" value="NZ_LT635456.1"/>
</dbReference>
<protein>
    <submittedName>
        <fullName evidence="7">Ubiquinol-cytochrome C chaperone</fullName>
    </submittedName>
</protein>
<name>A0A238GXN9_HELPX</name>
<evidence type="ECO:0000259" key="6">
    <source>
        <dbReference type="Pfam" id="PF13099"/>
    </source>
</evidence>
<feature type="compositionally biased region" description="Basic and acidic residues" evidence="3">
    <location>
        <begin position="299"/>
        <end position="310"/>
    </location>
</feature>
<reference evidence="7 8" key="1">
    <citation type="submission" date="2016-12" db="EMBL/GenBank/DDBJ databases">
        <authorList>
            <person name="Song W.-J."/>
            <person name="Kurnit D.M."/>
        </authorList>
    </citation>
    <scope>NUCLEOTIDE SEQUENCE [LARGE SCALE GENOMIC DNA]</scope>
    <source>
        <strain evidence="7">BCM-300</strain>
    </source>
</reference>
<dbReference type="Proteomes" id="UP000198366">
    <property type="component" value="Chromosome I"/>
</dbReference>
<feature type="domain" description="Ubiquinol-cytochrome c chaperone" evidence="5">
    <location>
        <begin position="47"/>
        <end position="222"/>
    </location>
</feature>
<evidence type="ECO:0000313" key="8">
    <source>
        <dbReference type="Proteomes" id="UP000198366"/>
    </source>
</evidence>
<evidence type="ECO:0000256" key="2">
    <source>
        <dbReference type="SAM" id="Coils"/>
    </source>
</evidence>
<gene>
    <name evidence="7" type="ORF">BCM300_01625</name>
</gene>
<sequence>MEFLKRLSSSDLKDLFDALVYDEDGTLRMNEELTSSTEYQRYGHDYAKYPRRIAEELQRYGGNSFANFFRNEGVLYKEILCDACDHLDINYNERSATSLIEQNMLSKLLKDSLEKMSGRQIKELTHELGMTNIDKVIGENKQVLIASVLTLFKAGGSHSYALAVSVADAMVRQTLGHGLSSVVGKVALKKTLGILAGPIGWVITGALVSINLAGPAYRVTVPACVLVATLRKKLKAEQEAEQAEQEAKRKAEQEADKTEKMWYLAIISIVLIGLAVLAVFYMKGKHHSSDNPSNNPKSGVEKLKNPNHKD</sequence>
<accession>A0A238GXN9</accession>
<feature type="domain" description="DUF3944" evidence="6">
    <location>
        <begin position="2"/>
        <end position="29"/>
    </location>
</feature>
<evidence type="ECO:0000313" key="7">
    <source>
        <dbReference type="EMBL" id="SMA53583.1"/>
    </source>
</evidence>
<comment type="similarity">
    <text evidence="1">Belongs to the UPF0174 family.</text>
</comment>
<keyword evidence="4" id="KW-1133">Transmembrane helix</keyword>
<proteinExistence type="inferred from homology"/>
<dbReference type="AlphaFoldDB" id="A0A238GXN9"/>
<organism evidence="7 8">
    <name type="scientific">Helicobacter pylori</name>
    <name type="common">Campylobacter pylori</name>
    <dbReference type="NCBI Taxonomy" id="210"/>
    <lineage>
        <taxon>Bacteria</taxon>
        <taxon>Pseudomonadati</taxon>
        <taxon>Campylobacterota</taxon>
        <taxon>Epsilonproteobacteria</taxon>
        <taxon>Campylobacterales</taxon>
        <taxon>Helicobacteraceae</taxon>
        <taxon>Helicobacter</taxon>
    </lineage>
</organism>